<evidence type="ECO:0000256" key="1">
    <source>
        <dbReference type="SAM" id="MobiDB-lite"/>
    </source>
</evidence>
<evidence type="ECO:0000313" key="4">
    <source>
        <dbReference type="Proteomes" id="UP000823598"/>
    </source>
</evidence>
<reference evidence="3" key="2">
    <citation type="journal article" date="2021" name="PeerJ">
        <title>Extensive microbial diversity within the chicken gut microbiome revealed by metagenomics and culture.</title>
        <authorList>
            <person name="Gilroy R."/>
            <person name="Ravi A."/>
            <person name="Getino M."/>
            <person name="Pursley I."/>
            <person name="Horton D.L."/>
            <person name="Alikhan N.F."/>
            <person name="Baker D."/>
            <person name="Gharbi K."/>
            <person name="Hall N."/>
            <person name="Watson M."/>
            <person name="Adriaenssens E.M."/>
            <person name="Foster-Nyarko E."/>
            <person name="Jarju S."/>
            <person name="Secka A."/>
            <person name="Antonio M."/>
            <person name="Oren A."/>
            <person name="Chaudhuri R.R."/>
            <person name="La Ragione R."/>
            <person name="Hildebrand F."/>
            <person name="Pallen M.J."/>
        </authorList>
    </citation>
    <scope>NUCLEOTIDE SEQUENCE</scope>
    <source>
        <strain evidence="3">6919</strain>
    </source>
</reference>
<accession>A0A9D9INI1</accession>
<comment type="caution">
    <text evidence="3">The sequence shown here is derived from an EMBL/GenBank/DDBJ whole genome shotgun (WGS) entry which is preliminary data.</text>
</comment>
<sequence length="173" mass="19049">MGDTFQLRVVRKPAFTASAISTTVVVGQFLQDKLGNGETKVYDLPSQPMEITLSYKVSLGKDIVTKLNIDPRGYALVEVAFSYKMTAAGFVPFLMFFQPTARIEANVSCYRNAGDTCPVNQQPQPMPSVTQPPVSQPRQQPAEQSVKFCPHCGFRLPADAKFCSKCGKPQPRI</sequence>
<dbReference type="AlphaFoldDB" id="A0A9D9INI1"/>
<dbReference type="InterPro" id="IPR038587">
    <property type="entry name" value="Ribosomal_eL40_sf"/>
</dbReference>
<evidence type="ECO:0000259" key="2">
    <source>
        <dbReference type="Pfam" id="PF13240"/>
    </source>
</evidence>
<feature type="domain" description="Zinc-ribbon" evidence="2">
    <location>
        <begin position="148"/>
        <end position="169"/>
    </location>
</feature>
<reference evidence="3" key="1">
    <citation type="submission" date="2020-10" db="EMBL/GenBank/DDBJ databases">
        <authorList>
            <person name="Gilroy R."/>
        </authorList>
    </citation>
    <scope>NUCLEOTIDE SEQUENCE</scope>
    <source>
        <strain evidence="3">6919</strain>
    </source>
</reference>
<dbReference type="Proteomes" id="UP000823598">
    <property type="component" value="Unassembled WGS sequence"/>
</dbReference>
<evidence type="ECO:0000313" key="3">
    <source>
        <dbReference type="EMBL" id="MBO8475747.1"/>
    </source>
</evidence>
<protein>
    <submittedName>
        <fullName evidence="3">Zinc-ribbon domain-containing protein</fullName>
    </submittedName>
</protein>
<dbReference type="InterPro" id="IPR026870">
    <property type="entry name" value="Zinc_ribbon_dom"/>
</dbReference>
<dbReference type="Gene3D" id="4.10.1060.50">
    <property type="match status" value="1"/>
</dbReference>
<dbReference type="EMBL" id="JADIMC010000024">
    <property type="protein sequence ID" value="MBO8475747.1"/>
    <property type="molecule type" value="Genomic_DNA"/>
</dbReference>
<dbReference type="Pfam" id="PF13240">
    <property type="entry name" value="Zn_Ribbon_1"/>
    <property type="match status" value="1"/>
</dbReference>
<gene>
    <name evidence="3" type="ORF">IAB88_01985</name>
</gene>
<feature type="region of interest" description="Disordered" evidence="1">
    <location>
        <begin position="120"/>
        <end position="140"/>
    </location>
</feature>
<proteinExistence type="predicted"/>
<name>A0A9D9INI1_9BACT</name>
<organism evidence="3 4">
    <name type="scientific">Candidatus Limisoma faecipullorum</name>
    <dbReference type="NCBI Taxonomy" id="2840854"/>
    <lineage>
        <taxon>Bacteria</taxon>
        <taxon>Pseudomonadati</taxon>
        <taxon>Bacteroidota</taxon>
        <taxon>Bacteroidia</taxon>
        <taxon>Bacteroidales</taxon>
        <taxon>Candidatus Limisoma</taxon>
    </lineage>
</organism>